<evidence type="ECO:0000313" key="1">
    <source>
        <dbReference type="EMBL" id="CAL5137749.1"/>
    </source>
</evidence>
<proteinExistence type="predicted"/>
<reference evidence="1" key="1">
    <citation type="submission" date="2024-06" db="EMBL/GenBank/DDBJ databases">
        <authorList>
            <person name="Liu X."/>
            <person name="Lenzi L."/>
            <person name="Haldenby T S."/>
            <person name="Uol C."/>
        </authorList>
    </citation>
    <scope>NUCLEOTIDE SEQUENCE</scope>
</reference>
<name>A0AAV2TN78_CALDB</name>
<comment type="caution">
    <text evidence="1">The sequence shown here is derived from an EMBL/GenBank/DDBJ whole genome shotgun (WGS) entry which is preliminary data.</text>
</comment>
<evidence type="ECO:0000313" key="2">
    <source>
        <dbReference type="Proteomes" id="UP001497525"/>
    </source>
</evidence>
<sequence>MDEYSFPNGEFSLWNSSVGKVAIESYATTLFNDFLGMEVIPKVILETLKGLYEDIFAGKVDNVKPAYEKVDTWKLNQHAMIKQLDHILNSDESHSQTLRKTKVENTLSVSDIDQTRKPVWQVQAASRAIVGAIAYDIYDSVLDELLRYHVPKTVRLVVWEVRIFDLLLKEIVQQLMVEVAKEQLLRTEEKERKKRFSIITQMVQENPGDMFAALSLELLLPYAGGQIPGSFAKDRVQEYFLH</sequence>
<dbReference type="EMBL" id="CAXLJL010000434">
    <property type="protein sequence ID" value="CAL5137749.1"/>
    <property type="molecule type" value="Genomic_DNA"/>
</dbReference>
<dbReference type="AlphaFoldDB" id="A0AAV2TN78"/>
<dbReference type="Proteomes" id="UP001497525">
    <property type="component" value="Unassembled WGS sequence"/>
</dbReference>
<protein>
    <submittedName>
        <fullName evidence="1">Uncharacterized protein</fullName>
    </submittedName>
</protein>
<organism evidence="1 2">
    <name type="scientific">Calicophoron daubneyi</name>
    <name type="common">Rumen fluke</name>
    <name type="synonym">Paramphistomum daubneyi</name>
    <dbReference type="NCBI Taxonomy" id="300641"/>
    <lineage>
        <taxon>Eukaryota</taxon>
        <taxon>Metazoa</taxon>
        <taxon>Spiralia</taxon>
        <taxon>Lophotrochozoa</taxon>
        <taxon>Platyhelminthes</taxon>
        <taxon>Trematoda</taxon>
        <taxon>Digenea</taxon>
        <taxon>Plagiorchiida</taxon>
        <taxon>Pronocephalata</taxon>
        <taxon>Paramphistomoidea</taxon>
        <taxon>Paramphistomidae</taxon>
        <taxon>Calicophoron</taxon>
    </lineage>
</organism>
<accession>A0AAV2TN78</accession>
<gene>
    <name evidence="1" type="ORF">CDAUBV1_LOCUS12237</name>
</gene>